<dbReference type="RefSeq" id="WP_146274963.1">
    <property type="nucleotide sequence ID" value="NZ_CP042260.1"/>
</dbReference>
<dbReference type="Proteomes" id="UP000320717">
    <property type="component" value="Chromosome"/>
</dbReference>
<protein>
    <submittedName>
        <fullName evidence="2">FRG domain-containing protein</fullName>
    </submittedName>
</protein>
<dbReference type="Pfam" id="PF08867">
    <property type="entry name" value="FRG"/>
    <property type="match status" value="1"/>
</dbReference>
<dbReference type="EMBL" id="CP042260">
    <property type="protein sequence ID" value="QDY65058.1"/>
    <property type="molecule type" value="Genomic_DNA"/>
</dbReference>
<evidence type="ECO:0000259" key="1">
    <source>
        <dbReference type="SMART" id="SM00901"/>
    </source>
</evidence>
<proteinExistence type="predicted"/>
<name>A0ABX5Y4K6_9MICC</name>
<feature type="domain" description="FRG" evidence="1">
    <location>
        <begin position="55"/>
        <end position="179"/>
    </location>
</feature>
<reference evidence="2 3" key="1">
    <citation type="submission" date="2019-07" db="EMBL/GenBank/DDBJ databases">
        <title>Complete Genome Sequence of drought tolerant Plant Growth-Promoting Rhizobacterium Glutamicibacter halophytocola DR408.</title>
        <authorList>
            <person name="Nishu S.D."/>
            <person name="Lee T.K."/>
        </authorList>
    </citation>
    <scope>NUCLEOTIDE SEQUENCE [LARGE SCALE GENOMIC DNA]</scope>
    <source>
        <strain evidence="2 3">DR408</strain>
    </source>
</reference>
<sequence>MSFFEGKVLGKGNQPRRWLHSEEYESPVSIFKGYEVAVTSISDLWNSMKKIQDVHDSRLLWRGQSNHEWGLHSSLFRVLRDQKYGGRFSAEVHDQLRDQKIDLKDRYPSENDLQDAESEILRQSRTGWRLDSLSAMEIFARIQHRGGPTRLIDFSFNPLIALWFAVSDSSQDEIDARLFCLALKGPVANSEQADVRLDSDWGGYEPKWHQWESDDDRRANDWGTGSLRRFWVPPIYDSRMLAQNSVFVIDGVPISGKQIQSSFHIMGAPQNRNWKMADLLSAGSLYLKFYEPGVENKTTSRNFASTYTLRIPAKEKPGLRAQLETWFGYDAAAIYPDVDGLRQNLAQLFLT</sequence>
<evidence type="ECO:0000313" key="2">
    <source>
        <dbReference type="EMBL" id="QDY65058.1"/>
    </source>
</evidence>
<keyword evidence="3" id="KW-1185">Reference proteome</keyword>
<gene>
    <name evidence="2" type="ORF">FQA45_01305</name>
</gene>
<dbReference type="InterPro" id="IPR014966">
    <property type="entry name" value="FRG-dom"/>
</dbReference>
<accession>A0ABX5Y4K6</accession>
<organism evidence="2 3">
    <name type="scientific">Glutamicibacter halophytocola</name>
    <dbReference type="NCBI Taxonomy" id="1933880"/>
    <lineage>
        <taxon>Bacteria</taxon>
        <taxon>Bacillati</taxon>
        <taxon>Actinomycetota</taxon>
        <taxon>Actinomycetes</taxon>
        <taxon>Micrococcales</taxon>
        <taxon>Micrococcaceae</taxon>
        <taxon>Glutamicibacter</taxon>
    </lineage>
</organism>
<evidence type="ECO:0000313" key="3">
    <source>
        <dbReference type="Proteomes" id="UP000320717"/>
    </source>
</evidence>
<dbReference type="SMART" id="SM00901">
    <property type="entry name" value="FRG"/>
    <property type="match status" value="1"/>
</dbReference>